<proteinExistence type="predicted"/>
<gene>
    <name evidence="2" type="ORF">GCWU000325_00736</name>
</gene>
<feature type="region of interest" description="Disordered" evidence="1">
    <location>
        <begin position="1"/>
        <end position="41"/>
    </location>
</feature>
<keyword evidence="3" id="KW-1185">Reference proteome</keyword>
<feature type="compositionally biased region" description="Basic and acidic residues" evidence="1">
    <location>
        <begin position="7"/>
        <end position="19"/>
    </location>
</feature>
<name>C9LEV5_9BACT</name>
<evidence type="ECO:0000313" key="2">
    <source>
        <dbReference type="EMBL" id="EEX72274.1"/>
    </source>
</evidence>
<accession>C9LEV5</accession>
<dbReference type="Proteomes" id="UP000003460">
    <property type="component" value="Unassembled WGS sequence"/>
</dbReference>
<dbReference type="HOGENOM" id="CLU_2937903_0_0_10"/>
<evidence type="ECO:0000256" key="1">
    <source>
        <dbReference type="SAM" id="MobiDB-lite"/>
    </source>
</evidence>
<dbReference type="EMBL" id="ACIJ02000016">
    <property type="protein sequence ID" value="EEX72274.1"/>
    <property type="molecule type" value="Genomic_DNA"/>
</dbReference>
<comment type="caution">
    <text evidence="2">The sequence shown here is derived from an EMBL/GenBank/DDBJ whole genome shotgun (WGS) entry which is preliminary data.</text>
</comment>
<organism evidence="2 3">
    <name type="scientific">Alloprevotella tannerae ATCC 51259</name>
    <dbReference type="NCBI Taxonomy" id="626522"/>
    <lineage>
        <taxon>Bacteria</taxon>
        <taxon>Pseudomonadati</taxon>
        <taxon>Bacteroidota</taxon>
        <taxon>Bacteroidia</taxon>
        <taxon>Bacteroidales</taxon>
        <taxon>Prevotellaceae</taxon>
        <taxon>Alloprevotella</taxon>
    </lineage>
</organism>
<evidence type="ECO:0000313" key="3">
    <source>
        <dbReference type="Proteomes" id="UP000003460"/>
    </source>
</evidence>
<protein>
    <submittedName>
        <fullName evidence="2">Uncharacterized protein</fullName>
    </submittedName>
</protein>
<dbReference type="AlphaFoldDB" id="C9LEV5"/>
<reference evidence="2" key="1">
    <citation type="submission" date="2009-09" db="EMBL/GenBank/DDBJ databases">
        <authorList>
            <person name="Weinstock G."/>
            <person name="Sodergren E."/>
            <person name="Clifton S."/>
            <person name="Fulton L."/>
            <person name="Fulton B."/>
            <person name="Courtney L."/>
            <person name="Fronick C."/>
            <person name="Harrison M."/>
            <person name="Strong C."/>
            <person name="Farmer C."/>
            <person name="Delahaunty K."/>
            <person name="Markovic C."/>
            <person name="Hall O."/>
            <person name="Minx P."/>
            <person name="Tomlinson C."/>
            <person name="Mitreva M."/>
            <person name="Nelson J."/>
            <person name="Hou S."/>
            <person name="Wollam A."/>
            <person name="Pepin K.H."/>
            <person name="Johnson M."/>
            <person name="Bhonagiri V."/>
            <person name="Nash W.E."/>
            <person name="Warren W."/>
            <person name="Chinwalla A."/>
            <person name="Mardis E.R."/>
            <person name="Wilson R.K."/>
        </authorList>
    </citation>
    <scope>NUCLEOTIDE SEQUENCE [LARGE SCALE GENOMIC DNA]</scope>
    <source>
        <strain evidence="2">ATCC 51259</strain>
    </source>
</reference>
<dbReference type="STRING" id="626522.GCWU000325_00736"/>
<sequence length="60" mass="6867">MVCSDQTIEHTMRTKEKTVRRLPKSGQDGAARKGQKAKPDIVLWHTKHGKNEKNIVLSQR</sequence>